<accession>A0A510IB56</accession>
<dbReference type="Proteomes" id="UP000315115">
    <property type="component" value="Chromosome 2"/>
</dbReference>
<dbReference type="InterPro" id="IPR036709">
    <property type="entry name" value="Autotransporte_beta_dom_sf"/>
</dbReference>
<proteinExistence type="predicted"/>
<reference evidence="5" key="1">
    <citation type="submission" date="2019-07" db="EMBL/GenBank/DDBJ databases">
        <title>Complete Genome Sequences of Vibrion rotiferianus strain AM7.</title>
        <authorList>
            <person name="Miyazaki K."/>
            <person name="Wiseschart A."/>
            <person name="Pootanakit K."/>
            <person name="Ishimori K."/>
            <person name="Kitahara K."/>
        </authorList>
    </citation>
    <scope>NUCLEOTIDE SEQUENCE [LARGE SCALE GENOMIC DNA]</scope>
    <source>
        <strain evidence="5">AM7</strain>
    </source>
</reference>
<feature type="signal peptide" evidence="2">
    <location>
        <begin position="1"/>
        <end position="21"/>
    </location>
</feature>
<sequence length="175" mass="19543">MLKDLFGLFILVLLSSAPVFAEESDPFVAGGVTFMDDHEILSIEIGAEVLPNLNWSIGFNVPFDNGEEEHVGTHWAEKQVWGLHTALGYEVRLSSAFAITPRIGLNYNNVEIEYFEEETGEYVDSFNQNNFTPTVGIKVDIAKVGLIVEGYKIDEDLSLSEEEETAIRVMAAYNF</sequence>
<dbReference type="EMBL" id="AP019799">
    <property type="protein sequence ID" value="BBL91003.1"/>
    <property type="molecule type" value="Genomic_DNA"/>
</dbReference>
<dbReference type="Pfam" id="PF13505">
    <property type="entry name" value="OMP_b-brl"/>
    <property type="match status" value="1"/>
</dbReference>
<gene>
    <name evidence="4" type="ORF">VroAM7_36560</name>
</gene>
<evidence type="ECO:0000259" key="3">
    <source>
        <dbReference type="Pfam" id="PF13505"/>
    </source>
</evidence>
<evidence type="ECO:0000313" key="5">
    <source>
        <dbReference type="Proteomes" id="UP000315115"/>
    </source>
</evidence>
<evidence type="ECO:0000313" key="4">
    <source>
        <dbReference type="EMBL" id="BBL91003.1"/>
    </source>
</evidence>
<organism evidence="4 5">
    <name type="scientific">Vibrio rotiferianus</name>
    <dbReference type="NCBI Taxonomy" id="190895"/>
    <lineage>
        <taxon>Bacteria</taxon>
        <taxon>Pseudomonadati</taxon>
        <taxon>Pseudomonadota</taxon>
        <taxon>Gammaproteobacteria</taxon>
        <taxon>Vibrionales</taxon>
        <taxon>Vibrionaceae</taxon>
        <taxon>Vibrio</taxon>
    </lineage>
</organism>
<protein>
    <recommendedName>
        <fullName evidence="3">Outer membrane protein beta-barrel domain-containing protein</fullName>
    </recommendedName>
</protein>
<dbReference type="GO" id="GO:0019867">
    <property type="term" value="C:outer membrane"/>
    <property type="evidence" value="ECO:0007669"/>
    <property type="project" value="InterPro"/>
</dbReference>
<keyword evidence="1 2" id="KW-0732">Signal</keyword>
<evidence type="ECO:0000256" key="2">
    <source>
        <dbReference type="SAM" id="SignalP"/>
    </source>
</evidence>
<dbReference type="SUPFAM" id="SSF103515">
    <property type="entry name" value="Autotransporter"/>
    <property type="match status" value="1"/>
</dbReference>
<dbReference type="RefSeq" id="WP_143693639.1">
    <property type="nucleotide sequence ID" value="NZ_AP019799.1"/>
</dbReference>
<feature type="chain" id="PRO_5021946043" description="Outer membrane protein beta-barrel domain-containing protein" evidence="2">
    <location>
        <begin position="22"/>
        <end position="175"/>
    </location>
</feature>
<dbReference type="InterPro" id="IPR027385">
    <property type="entry name" value="Beta-barrel_OMP"/>
</dbReference>
<dbReference type="AlphaFoldDB" id="A0A510IB56"/>
<dbReference type="Gene3D" id="2.40.128.130">
    <property type="entry name" value="Autotransporter beta-domain"/>
    <property type="match status" value="1"/>
</dbReference>
<dbReference type="InterPro" id="IPR006315">
    <property type="entry name" value="OM_autotransptr_brl_dom"/>
</dbReference>
<feature type="domain" description="Outer membrane protein beta-barrel" evidence="3">
    <location>
        <begin position="9"/>
        <end position="143"/>
    </location>
</feature>
<evidence type="ECO:0000256" key="1">
    <source>
        <dbReference type="ARBA" id="ARBA00022729"/>
    </source>
</evidence>
<name>A0A510IB56_9VIBR</name>
<dbReference type="NCBIfam" id="TIGR01414">
    <property type="entry name" value="autotrans_barl"/>
    <property type="match status" value="1"/>
</dbReference>